<proteinExistence type="predicted"/>
<name>A0A3B0MJU7_9RHOB</name>
<gene>
    <name evidence="1" type="ORF">ROE7235_01076</name>
</gene>
<dbReference type="RefSeq" id="WP_121093626.1">
    <property type="nucleotide sequence ID" value="NZ_UIHC01000007.1"/>
</dbReference>
<dbReference type="Proteomes" id="UP000272908">
    <property type="component" value="Unassembled WGS sequence"/>
</dbReference>
<keyword evidence="2" id="KW-1185">Reference proteome</keyword>
<organism evidence="1 2">
    <name type="scientific">Roseinatronobacter ekhonensis</name>
    <dbReference type="NCBI Taxonomy" id="254356"/>
    <lineage>
        <taxon>Bacteria</taxon>
        <taxon>Pseudomonadati</taxon>
        <taxon>Pseudomonadota</taxon>
        <taxon>Alphaproteobacteria</taxon>
        <taxon>Rhodobacterales</taxon>
        <taxon>Paracoccaceae</taxon>
        <taxon>Roseinatronobacter</taxon>
    </lineage>
</organism>
<dbReference type="AlphaFoldDB" id="A0A3B0MJU7"/>
<dbReference type="EMBL" id="UIHC01000007">
    <property type="protein sequence ID" value="SUZ31337.1"/>
    <property type="molecule type" value="Genomic_DNA"/>
</dbReference>
<evidence type="ECO:0000313" key="2">
    <source>
        <dbReference type="Proteomes" id="UP000272908"/>
    </source>
</evidence>
<dbReference type="InterPro" id="IPR021959">
    <property type="entry name" value="DUF3576"/>
</dbReference>
<accession>A0A3B0MJU7</accession>
<sequence length="172" mass="18249">MGWNGISRAGVVLSAALLLAGCGGGFGFGNFLSGGERSQAEVADIQERERVRDGGMAGQSTIWDLFSNAQPPSTTVEVNKYLWNASLEVLDFLPVQSVDPFSGVIVTGYGTPPGGGRAYRAAVLVNDPALDARSLNVAIMTRGGPASRDTIRAVEDAILTRARQLRIRDRNL</sequence>
<evidence type="ECO:0008006" key="3">
    <source>
        <dbReference type="Google" id="ProtNLM"/>
    </source>
</evidence>
<protein>
    <recommendedName>
        <fullName evidence="3">DUF3576 domain-containing protein</fullName>
    </recommendedName>
</protein>
<dbReference type="Pfam" id="PF12100">
    <property type="entry name" value="DUF3576"/>
    <property type="match status" value="1"/>
</dbReference>
<dbReference type="OrthoDB" id="8479681at2"/>
<evidence type="ECO:0000313" key="1">
    <source>
        <dbReference type="EMBL" id="SUZ31337.1"/>
    </source>
</evidence>
<reference evidence="2" key="1">
    <citation type="submission" date="2018-08" db="EMBL/GenBank/DDBJ databases">
        <authorList>
            <person name="Rodrigo-Torres L."/>
            <person name="Arahal R. D."/>
            <person name="Lucena T."/>
        </authorList>
    </citation>
    <scope>NUCLEOTIDE SEQUENCE [LARGE SCALE GENOMIC DNA]</scope>
    <source>
        <strain evidence="2">CECT 7235</strain>
    </source>
</reference>